<dbReference type="Pfam" id="PF07875">
    <property type="entry name" value="Coat_F"/>
    <property type="match status" value="1"/>
</dbReference>
<dbReference type="RefSeq" id="WP_343796261.1">
    <property type="nucleotide sequence ID" value="NZ_BAAADJ010000005.1"/>
</dbReference>
<sequence length="176" mass="20789">MKIKAIDLGLMSEHLTVHKGVLKKIKLYQSLVKHEELKRLFQLQYEIMKSHVVVMLQLIDPHYTGEVMLPNIDSFRQSMAGWTNWELEPSIHDRDIATEMVNTTKNMANTNFMSALMMETKKVKQIHFEMALQQVEIEFMYKDIMEKMGWSFAPDASEKEQMKTLQYFKDLYHIKA</sequence>
<evidence type="ECO:0000313" key="2">
    <source>
        <dbReference type="Proteomes" id="UP001500782"/>
    </source>
</evidence>
<gene>
    <name evidence="1" type="ORF">GCM10008967_06120</name>
</gene>
<comment type="caution">
    <text evidence="1">The sequence shown here is derived from an EMBL/GenBank/DDBJ whole genome shotgun (WGS) entry which is preliminary data.</text>
</comment>
<accession>A0ABP3FHT7</accession>
<dbReference type="InterPro" id="IPR012851">
    <property type="entry name" value="Spore_coat_CotF-like"/>
</dbReference>
<keyword evidence="2" id="KW-1185">Reference proteome</keyword>
<dbReference type="EMBL" id="BAAADJ010000005">
    <property type="protein sequence ID" value="GAA0318336.1"/>
    <property type="molecule type" value="Genomic_DNA"/>
</dbReference>
<proteinExistence type="predicted"/>
<evidence type="ECO:0008006" key="3">
    <source>
        <dbReference type="Google" id="ProtNLM"/>
    </source>
</evidence>
<evidence type="ECO:0000313" key="1">
    <source>
        <dbReference type="EMBL" id="GAA0318336.1"/>
    </source>
</evidence>
<reference evidence="2" key="1">
    <citation type="journal article" date="2019" name="Int. J. Syst. Evol. Microbiol.">
        <title>The Global Catalogue of Microorganisms (GCM) 10K type strain sequencing project: providing services to taxonomists for standard genome sequencing and annotation.</title>
        <authorList>
            <consortium name="The Broad Institute Genomics Platform"/>
            <consortium name="The Broad Institute Genome Sequencing Center for Infectious Disease"/>
            <person name="Wu L."/>
            <person name="Ma J."/>
        </authorList>
    </citation>
    <scope>NUCLEOTIDE SEQUENCE [LARGE SCALE GENOMIC DNA]</scope>
    <source>
        <strain evidence="2">JCM 9731</strain>
    </source>
</reference>
<dbReference type="Proteomes" id="UP001500782">
    <property type="component" value="Unassembled WGS sequence"/>
</dbReference>
<protein>
    <recommendedName>
        <fullName evidence="3">Spore coat protein</fullName>
    </recommendedName>
</protein>
<organism evidence="1 2">
    <name type="scientific">Bacillus carboniphilus</name>
    <dbReference type="NCBI Taxonomy" id="86663"/>
    <lineage>
        <taxon>Bacteria</taxon>
        <taxon>Bacillati</taxon>
        <taxon>Bacillota</taxon>
        <taxon>Bacilli</taxon>
        <taxon>Bacillales</taxon>
        <taxon>Bacillaceae</taxon>
        <taxon>Bacillus</taxon>
    </lineage>
</organism>
<name>A0ABP3FHT7_9BACI</name>